<proteinExistence type="predicted"/>
<dbReference type="EMBL" id="CADCXU010025455">
    <property type="protein sequence ID" value="CAB0012456.1"/>
    <property type="molecule type" value="Genomic_DNA"/>
</dbReference>
<evidence type="ECO:0000313" key="1">
    <source>
        <dbReference type="EMBL" id="CAB0012454.1"/>
    </source>
</evidence>
<name>A0A6H5H4Q6_9HEMI</name>
<organism evidence="1 3">
    <name type="scientific">Nesidiocoris tenuis</name>
    <dbReference type="NCBI Taxonomy" id="355587"/>
    <lineage>
        <taxon>Eukaryota</taxon>
        <taxon>Metazoa</taxon>
        <taxon>Ecdysozoa</taxon>
        <taxon>Arthropoda</taxon>
        <taxon>Hexapoda</taxon>
        <taxon>Insecta</taxon>
        <taxon>Pterygota</taxon>
        <taxon>Neoptera</taxon>
        <taxon>Paraneoptera</taxon>
        <taxon>Hemiptera</taxon>
        <taxon>Heteroptera</taxon>
        <taxon>Panheteroptera</taxon>
        <taxon>Cimicomorpha</taxon>
        <taxon>Miridae</taxon>
        <taxon>Dicyphina</taxon>
        <taxon>Nesidiocoris</taxon>
    </lineage>
</organism>
<evidence type="ECO:0000313" key="3">
    <source>
        <dbReference type="Proteomes" id="UP000479000"/>
    </source>
</evidence>
<gene>
    <name evidence="1" type="ORF">NTEN_LOCUS17191</name>
    <name evidence="2" type="ORF">NTEN_LOCUS17193</name>
</gene>
<sequence length="148" mass="16972">MQKVNIIKHLKRYRGFDGEQLKADSEQKVEPPGFTLYSSTVERPKIVETLKQSSRGSATVLLQQVDPKMRATRQATNSINDNYRIHRRSHSNVIAHPAGARRGISDLQIRLRTCFLLPLRIPAVCFRPRRSWNSAHRDAALDRRQIGC</sequence>
<dbReference type="EMBL" id="CADCXU010025454">
    <property type="protein sequence ID" value="CAB0012454.1"/>
    <property type="molecule type" value="Genomic_DNA"/>
</dbReference>
<dbReference type="Proteomes" id="UP000479000">
    <property type="component" value="Unassembled WGS sequence"/>
</dbReference>
<evidence type="ECO:0000313" key="2">
    <source>
        <dbReference type="EMBL" id="CAB0012456.1"/>
    </source>
</evidence>
<dbReference type="AlphaFoldDB" id="A0A6H5H4Q6"/>
<protein>
    <submittedName>
        <fullName evidence="1">Uncharacterized protein</fullName>
    </submittedName>
</protein>
<reference evidence="1 3" key="1">
    <citation type="submission" date="2020-02" db="EMBL/GenBank/DDBJ databases">
        <authorList>
            <person name="Ferguson B K."/>
        </authorList>
    </citation>
    <scope>NUCLEOTIDE SEQUENCE [LARGE SCALE GENOMIC DNA]</scope>
</reference>
<keyword evidence="3" id="KW-1185">Reference proteome</keyword>
<accession>A0A6H5H4Q6</accession>